<keyword evidence="2" id="KW-1185">Reference proteome</keyword>
<comment type="caution">
    <text evidence="1">The sequence shown here is derived from an EMBL/GenBank/DDBJ whole genome shotgun (WGS) entry which is preliminary data.</text>
</comment>
<gene>
    <name evidence="1" type="ORF">F8O04_12230</name>
</gene>
<proteinExistence type="predicted"/>
<evidence type="ECO:0000313" key="2">
    <source>
        <dbReference type="Proteomes" id="UP000431744"/>
    </source>
</evidence>
<protein>
    <submittedName>
        <fullName evidence="1">Uncharacterized protein</fullName>
    </submittedName>
</protein>
<evidence type="ECO:0000313" key="1">
    <source>
        <dbReference type="EMBL" id="KAB1647787.1"/>
    </source>
</evidence>
<organism evidence="1 2">
    <name type="scientific">Pseudoclavibacter endophyticus</name>
    <dbReference type="NCBI Taxonomy" id="1778590"/>
    <lineage>
        <taxon>Bacteria</taxon>
        <taxon>Bacillati</taxon>
        <taxon>Actinomycetota</taxon>
        <taxon>Actinomycetes</taxon>
        <taxon>Micrococcales</taxon>
        <taxon>Microbacteriaceae</taxon>
        <taxon>Pseudoclavibacter</taxon>
    </lineage>
</organism>
<sequence>MSKQGPGAGDVLRRLEERERVTHPAAVSHGTRVWRIQRHGATLGWMRFIPLEGTQTSPTPWHVYYDGTDEHGHMAWCRALPTSTSACAWAVQHAGEMRRRTRELGPGPL</sequence>
<accession>A0A6H9WHC8</accession>
<dbReference type="EMBL" id="WBJY01000003">
    <property type="protein sequence ID" value="KAB1647787.1"/>
    <property type="molecule type" value="Genomic_DNA"/>
</dbReference>
<name>A0A6H9WHC8_9MICO</name>
<dbReference type="RefSeq" id="WP_158029680.1">
    <property type="nucleotide sequence ID" value="NZ_BMHG01000001.1"/>
</dbReference>
<dbReference type="AlphaFoldDB" id="A0A6H9WHC8"/>
<reference evidence="1 2" key="1">
    <citation type="submission" date="2019-09" db="EMBL/GenBank/DDBJ databases">
        <title>Phylogeny of genus Pseudoclavibacter and closely related genus.</title>
        <authorList>
            <person name="Li Y."/>
        </authorList>
    </citation>
    <scope>NUCLEOTIDE SEQUENCE [LARGE SCALE GENOMIC DNA]</scope>
    <source>
        <strain evidence="1 2">EGI 60007</strain>
    </source>
</reference>
<dbReference type="Proteomes" id="UP000431744">
    <property type="component" value="Unassembled WGS sequence"/>
</dbReference>